<dbReference type="AlphaFoldDB" id="A0AAV2Z3X3"/>
<organism evidence="1 2">
    <name type="scientific">Lagenidium giganteum</name>
    <dbReference type="NCBI Taxonomy" id="4803"/>
    <lineage>
        <taxon>Eukaryota</taxon>
        <taxon>Sar</taxon>
        <taxon>Stramenopiles</taxon>
        <taxon>Oomycota</taxon>
        <taxon>Peronosporomycetes</taxon>
        <taxon>Pythiales</taxon>
        <taxon>Pythiaceae</taxon>
    </lineage>
</organism>
<proteinExistence type="predicted"/>
<reference evidence="1" key="2">
    <citation type="journal article" date="2023" name="Microbiol Resour">
        <title>Decontamination and Annotation of the Draft Genome Sequence of the Oomycete Lagenidium giganteum ARSEF 373.</title>
        <authorList>
            <person name="Morgan W.R."/>
            <person name="Tartar A."/>
        </authorList>
    </citation>
    <scope>NUCLEOTIDE SEQUENCE</scope>
    <source>
        <strain evidence="1">ARSEF 373</strain>
    </source>
</reference>
<comment type="caution">
    <text evidence="1">The sequence shown here is derived from an EMBL/GenBank/DDBJ whole genome shotgun (WGS) entry which is preliminary data.</text>
</comment>
<dbReference type="PROSITE" id="PS51257">
    <property type="entry name" value="PROKAR_LIPOPROTEIN"/>
    <property type="match status" value="1"/>
</dbReference>
<dbReference type="Proteomes" id="UP001146120">
    <property type="component" value="Unassembled WGS sequence"/>
</dbReference>
<keyword evidence="2" id="KW-1185">Reference proteome</keyword>
<reference evidence="1" key="1">
    <citation type="submission" date="2022-11" db="EMBL/GenBank/DDBJ databases">
        <authorList>
            <person name="Morgan W.R."/>
            <person name="Tartar A."/>
        </authorList>
    </citation>
    <scope>NUCLEOTIDE SEQUENCE</scope>
    <source>
        <strain evidence="1">ARSEF 373</strain>
    </source>
</reference>
<evidence type="ECO:0000313" key="2">
    <source>
        <dbReference type="Proteomes" id="UP001146120"/>
    </source>
</evidence>
<name>A0AAV2Z3X3_9STRA</name>
<evidence type="ECO:0000313" key="1">
    <source>
        <dbReference type="EMBL" id="DBA00774.1"/>
    </source>
</evidence>
<gene>
    <name evidence="1" type="ORF">N0F65_004679</name>
</gene>
<dbReference type="EMBL" id="DAKRPA010000058">
    <property type="protein sequence ID" value="DBA00774.1"/>
    <property type="molecule type" value="Genomic_DNA"/>
</dbReference>
<accession>A0AAV2Z3X3</accession>
<sequence length="277" mass="30677">MNSRAQSLINSPLLPPFWLSCLELGQQPQISLHIRPAQPRTGFLSWSLVAGRRYQALIDRRNPRRGWVEVVARSPWAALYGSAISAASAPPSHPGPPERPGQSCQRLGRFEMSCPNAAVGLLERHGPQRGWSYDLHAVVSVDLDHSAVVPPYSPTMVDARLHQARAQAARGLMHHDDSFGELTSNVEVGYCTCIRRSSTVVSSTTCRENDPRLWMMTSARYTMQQIHSSPHSTQSIRRWKVDGALQRPKGMRLILNNPCLVVNAHLSLSSTSTATCQ</sequence>
<protein>
    <submittedName>
        <fullName evidence="1">Uncharacterized protein</fullName>
    </submittedName>
</protein>